<dbReference type="Gene3D" id="3.40.50.10680">
    <property type="entry name" value="CofD-like domains"/>
    <property type="match status" value="1"/>
</dbReference>
<dbReference type="Proteomes" id="UP000176682">
    <property type="component" value="Unassembled WGS sequence"/>
</dbReference>
<dbReference type="PANTHER" id="PTHR30135:SF3">
    <property type="entry name" value="GLUCONEOGENESIS FACTOR-RELATED"/>
    <property type="match status" value="1"/>
</dbReference>
<dbReference type="InterPro" id="IPR010119">
    <property type="entry name" value="Gluconeogen_factor"/>
</dbReference>
<evidence type="ECO:0000313" key="2">
    <source>
        <dbReference type="EMBL" id="OGD78590.1"/>
    </source>
</evidence>
<dbReference type="EMBL" id="MFAM01000041">
    <property type="protein sequence ID" value="OGD78590.1"/>
    <property type="molecule type" value="Genomic_DNA"/>
</dbReference>
<comment type="caution">
    <text evidence="2">The sequence shown here is derived from an EMBL/GenBank/DDBJ whole genome shotgun (WGS) entry which is preliminary data.</text>
</comment>
<name>A0A1F5FG22_9BACT</name>
<dbReference type="SUPFAM" id="SSF142338">
    <property type="entry name" value="CofD-like"/>
    <property type="match status" value="1"/>
</dbReference>
<reference evidence="2 3" key="1">
    <citation type="journal article" date="2016" name="Nat. Commun.">
        <title>Thousands of microbial genomes shed light on interconnected biogeochemical processes in an aquifer system.</title>
        <authorList>
            <person name="Anantharaman K."/>
            <person name="Brown C.T."/>
            <person name="Hug L.A."/>
            <person name="Sharon I."/>
            <person name="Castelle C.J."/>
            <person name="Probst A.J."/>
            <person name="Thomas B.C."/>
            <person name="Singh A."/>
            <person name="Wilkins M.J."/>
            <person name="Karaoz U."/>
            <person name="Brodie E.L."/>
            <person name="Williams K.H."/>
            <person name="Hubbard S.S."/>
            <person name="Banfield J.F."/>
        </authorList>
    </citation>
    <scope>NUCLEOTIDE SEQUENCE [LARGE SCALE GENOMIC DNA]</scope>
</reference>
<proteinExistence type="predicted"/>
<keyword evidence="1" id="KW-0963">Cytoplasm</keyword>
<protein>
    <recommendedName>
        <fullName evidence="4">Gluconeogenesis factor</fullName>
    </recommendedName>
</protein>
<sequence length="338" mass="38002">MSFQPRIVTIGGGSGAPVILRSLVSARFRNIAAIVAATDSGGKTGHLRSDERDRVIAISDLLRSLLALIPSETSSLPHIQAFTQILAFTDGRRRNAGYNLYYSLLEMYQNDFEKVQKHLEALLRLKFAGKAIPVTMDSCQLLFTTKSGRQFTGEHELDRLSMSKDTVATIQLDHPTTATSPAREAIKKAKYIIYTPGSIYGSIIANFLPDGITTALKESSAKRILITNLVTDRNQTHHYDLRHYHRLLKRHTGLSSPFHIALIPHLSRQQFESRHPQVVQSYALEHSHFMDFSRADLSWAKQQGIEVIKKDIFSITPTLNRLRHDPDKLAPILTEILL</sequence>
<organism evidence="2 3">
    <name type="scientific">Candidatus Collierbacteria bacterium RIFOXYB1_FULL_49_13</name>
    <dbReference type="NCBI Taxonomy" id="1817728"/>
    <lineage>
        <taxon>Bacteria</taxon>
        <taxon>Candidatus Collieribacteriota</taxon>
    </lineage>
</organism>
<evidence type="ECO:0008006" key="4">
    <source>
        <dbReference type="Google" id="ProtNLM"/>
    </source>
</evidence>
<evidence type="ECO:0000256" key="1">
    <source>
        <dbReference type="ARBA" id="ARBA00022490"/>
    </source>
</evidence>
<dbReference type="GO" id="GO:0043743">
    <property type="term" value="F:LPPG:FO 2-phospho-L-lactate transferase activity"/>
    <property type="evidence" value="ECO:0007669"/>
    <property type="project" value="InterPro"/>
</dbReference>
<evidence type="ECO:0000313" key="3">
    <source>
        <dbReference type="Proteomes" id="UP000176682"/>
    </source>
</evidence>
<gene>
    <name evidence="2" type="ORF">A2368_04325</name>
</gene>
<dbReference type="PANTHER" id="PTHR30135">
    <property type="entry name" value="UNCHARACTERIZED PROTEIN YVCK-RELATED"/>
    <property type="match status" value="1"/>
</dbReference>
<dbReference type="Pfam" id="PF01933">
    <property type="entry name" value="CofD"/>
    <property type="match status" value="1"/>
</dbReference>
<accession>A0A1F5FG22</accession>
<dbReference type="InterPro" id="IPR002882">
    <property type="entry name" value="CofD"/>
</dbReference>
<dbReference type="InterPro" id="IPR038136">
    <property type="entry name" value="CofD-like_dom_sf"/>
</dbReference>
<dbReference type="AlphaFoldDB" id="A0A1F5FG22"/>